<sequence>MAEKDEEEQRRRDRSRHVLSKWKRLWSLLKMESSHRPLRRRLRSRKMEISADVTVVFARAVRPDPDPEPPAIAFSEIESGIVELDFGANSWSGSPSLYFDDNQILEVPKRLRYHVG</sequence>
<dbReference type="Proteomes" id="UP001327957">
    <property type="component" value="Unassembled WGS sequence"/>
</dbReference>
<accession>A0AAV9T153</accession>
<dbReference type="AlphaFoldDB" id="A0AAV9T153"/>
<name>A0AAV9T153_9PEZI</name>
<organism evidence="1 2">
    <name type="scientific">Colletotrichum tabaci</name>
    <dbReference type="NCBI Taxonomy" id="1209068"/>
    <lineage>
        <taxon>Eukaryota</taxon>
        <taxon>Fungi</taxon>
        <taxon>Dikarya</taxon>
        <taxon>Ascomycota</taxon>
        <taxon>Pezizomycotina</taxon>
        <taxon>Sordariomycetes</taxon>
        <taxon>Hypocreomycetidae</taxon>
        <taxon>Glomerellales</taxon>
        <taxon>Glomerellaceae</taxon>
        <taxon>Colletotrichum</taxon>
        <taxon>Colletotrichum destructivum species complex</taxon>
    </lineage>
</organism>
<evidence type="ECO:0000313" key="1">
    <source>
        <dbReference type="EMBL" id="KAK6209848.1"/>
    </source>
</evidence>
<evidence type="ECO:0000313" key="2">
    <source>
        <dbReference type="Proteomes" id="UP001327957"/>
    </source>
</evidence>
<dbReference type="EMBL" id="JASAOK010000047">
    <property type="protein sequence ID" value="KAK6209848.1"/>
    <property type="molecule type" value="Genomic_DNA"/>
</dbReference>
<reference evidence="1 2" key="1">
    <citation type="submission" date="2023-04" db="EMBL/GenBank/DDBJ databases">
        <title>Colletotrichum tabacum stain YC1 causing leaf anthracnose on Nicotiana tabacum(L.) cv.</title>
        <authorList>
            <person name="Ji Z."/>
            <person name="Wang M."/>
            <person name="Zhang J."/>
            <person name="Wang N."/>
            <person name="Zhou Z."/>
        </authorList>
    </citation>
    <scope>NUCLEOTIDE SEQUENCE [LARGE SCALE GENOMIC DNA]</scope>
    <source>
        <strain evidence="1 2">YC1</strain>
    </source>
</reference>
<protein>
    <submittedName>
        <fullName evidence="1">Uncharacterized protein</fullName>
    </submittedName>
</protein>
<comment type="caution">
    <text evidence="1">The sequence shown here is derived from an EMBL/GenBank/DDBJ whole genome shotgun (WGS) entry which is preliminary data.</text>
</comment>
<keyword evidence="2" id="KW-1185">Reference proteome</keyword>
<gene>
    <name evidence="1" type="ORF">QIS74_11432</name>
</gene>
<proteinExistence type="predicted"/>